<evidence type="ECO:0000256" key="1">
    <source>
        <dbReference type="SAM" id="Phobius"/>
    </source>
</evidence>
<accession>K4L0W1</accession>
<protein>
    <recommendedName>
        <fullName evidence="4">3-phosphoshikimate 1-carboxyvinyltransferase</fullName>
    </recommendedName>
</protein>
<sequence>MKTRPLQIAYNQNAIEYFPLKVNVMSEPVDPFTQHVFSQLDPKVFASLNLVQLEALRVAISASAPGKQHPVDIRLTPSLYFARFYVVLLMGRDRRSSTRNREDARLRHMSGMSLAVMLYLLLVIAIPLALVLLYLLKSFAGIDLLPDQHAWEWLLGS</sequence>
<evidence type="ECO:0000313" key="3">
    <source>
        <dbReference type="Proteomes" id="UP000000466"/>
    </source>
</evidence>
<evidence type="ECO:0000313" key="2">
    <source>
        <dbReference type="EMBL" id="AFU99802.1"/>
    </source>
</evidence>
<gene>
    <name evidence="2" type="ordered locus">M5M_13290</name>
</gene>
<keyword evidence="3" id="KW-1185">Reference proteome</keyword>
<organism evidence="2 3">
    <name type="scientific">Simiduia agarivorans (strain DSM 21679 / JCM 13881 / BCRC 17597 / SA1)</name>
    <dbReference type="NCBI Taxonomy" id="1117647"/>
    <lineage>
        <taxon>Bacteria</taxon>
        <taxon>Pseudomonadati</taxon>
        <taxon>Pseudomonadota</taxon>
        <taxon>Gammaproteobacteria</taxon>
        <taxon>Cellvibrionales</taxon>
        <taxon>Cellvibrionaceae</taxon>
        <taxon>Simiduia</taxon>
    </lineage>
</organism>
<dbReference type="EMBL" id="CP003746">
    <property type="protein sequence ID" value="AFU99802.1"/>
    <property type="molecule type" value="Genomic_DNA"/>
</dbReference>
<dbReference type="Proteomes" id="UP000000466">
    <property type="component" value="Chromosome"/>
</dbReference>
<reference evidence="2 3" key="1">
    <citation type="journal article" date="2013" name="Genome Announc.">
        <title>Complete genome sequence of Simiduia agarivorans SA1(T), a marine bacterium able to degrade a variety of polysaccharides.</title>
        <authorList>
            <person name="Lin S.Y."/>
            <person name="Shieh W.Y."/>
            <person name="Chen J.S."/>
            <person name="Tang S.L."/>
        </authorList>
    </citation>
    <scope>NUCLEOTIDE SEQUENCE [LARGE SCALE GENOMIC DNA]</scope>
    <source>
        <strain evidence="3">DSM 21679 / JCM 13881 / BCRC 17597 / SA1</strain>
    </source>
</reference>
<name>K4L0W1_SIMAS</name>
<proteinExistence type="predicted"/>
<evidence type="ECO:0008006" key="4">
    <source>
        <dbReference type="Google" id="ProtNLM"/>
    </source>
</evidence>
<keyword evidence="1" id="KW-0812">Transmembrane</keyword>
<dbReference type="HOGENOM" id="CLU_137967_0_0_6"/>
<dbReference type="AlphaFoldDB" id="K4L0W1"/>
<feature type="transmembrane region" description="Helical" evidence="1">
    <location>
        <begin position="112"/>
        <end position="136"/>
    </location>
</feature>
<dbReference type="STRING" id="1117647.M5M_13290"/>
<keyword evidence="1" id="KW-1133">Transmembrane helix</keyword>
<dbReference type="KEGG" id="saga:M5M_13290"/>
<keyword evidence="1" id="KW-0472">Membrane</keyword>